<dbReference type="GO" id="GO:0005198">
    <property type="term" value="F:structural molecule activity"/>
    <property type="evidence" value="ECO:0007669"/>
    <property type="project" value="InterPro"/>
</dbReference>
<comment type="subcellular location">
    <subcellularLocation>
        <location evidence="2 6">Bacterial flagellum basal body</location>
    </subcellularLocation>
</comment>
<reference evidence="7 8" key="1">
    <citation type="submission" date="2014-05" db="EMBL/GenBank/DDBJ databases">
        <authorList>
            <person name="Rizzardi K."/>
            <person name="Winiecka-Krusnell J."/>
            <person name="Ramliden M."/>
            <person name="Alm E."/>
            <person name="Andersson S."/>
            <person name="Byfors S."/>
        </authorList>
    </citation>
    <scope>NUCLEOTIDE SEQUENCE [LARGE SCALE GENOMIC DNA]</scope>
    <source>
        <strain evidence="7 8">LEGN</strain>
    </source>
</reference>
<dbReference type="GO" id="GO:0030288">
    <property type="term" value="C:outer membrane-bounded periplasmic space"/>
    <property type="evidence" value="ECO:0007669"/>
    <property type="project" value="InterPro"/>
</dbReference>
<keyword evidence="7" id="KW-0282">Flagellum</keyword>
<dbReference type="GO" id="GO:0009428">
    <property type="term" value="C:bacterial-type flagellum basal body, distal rod, P ring"/>
    <property type="evidence" value="ECO:0007669"/>
    <property type="project" value="InterPro"/>
</dbReference>
<comment type="similarity">
    <text evidence="3 6">Belongs to the FlgI family.</text>
</comment>
<dbReference type="PANTHER" id="PTHR30381">
    <property type="entry name" value="FLAGELLAR P-RING PERIPLASMIC PROTEIN FLGI"/>
    <property type="match status" value="1"/>
</dbReference>
<keyword evidence="5 6" id="KW-0975">Bacterial flagellum</keyword>
<dbReference type="AlphaFoldDB" id="A0A0A2T787"/>
<comment type="function">
    <text evidence="1 6">Assembles around the rod to form the L-ring and probably protects the motor/basal body from shearing forces during rotation.</text>
</comment>
<comment type="subunit">
    <text evidence="6">The basal body constitutes a major portion of the flagellar organelle and consists of four rings (L,P,S, and M) mounted on a central rod.</text>
</comment>
<comment type="caution">
    <text evidence="7">The sequence shown here is derived from an EMBL/GenBank/DDBJ whole genome shotgun (WGS) entry which is preliminary data.</text>
</comment>
<sequence length="374" mass="40031">MSRLLFRLALFILIAFIPFTSLIQAGVRLKSVARLSGLQENPITGYGLVIGLAGSGDSRRNKDTTQAISNLLQTFGVNISPHEISSRNTATVIITANLPSYAHTGDKIDINVASLGDAKSLLGGTLLATPLKGTDNRIYALAQGPISIGGFKYDLYGNVIQKNHPTAGLIPGGAIVQKTLYNDVMDKTGDMHLILNHPDFTTADNIEAAINKKFGKNTALARSAQDIEIHPPITSRKHFIRFISQLENLTITPDNLPTVVVNERTGVIIAGSDVTLDAVTISYGNLQIAIATDFNVSQPTLVQNIGRQVRTTVTPSTNINVKESNANTVKLKKGATIGDLIAALNTIQTSTRDIIAILESLQRAGALHAELVIQ</sequence>
<proteinExistence type="inferred from homology"/>
<dbReference type="InterPro" id="IPR001782">
    <property type="entry name" value="Flag_FlgI"/>
</dbReference>
<dbReference type="STRING" id="1498499.EP47_09175"/>
<evidence type="ECO:0000256" key="4">
    <source>
        <dbReference type="ARBA" id="ARBA00022729"/>
    </source>
</evidence>
<protein>
    <recommendedName>
        <fullName evidence="6">Flagellar P-ring protein</fullName>
    </recommendedName>
    <alternativeName>
        <fullName evidence="6">Basal body P-ring protein</fullName>
    </alternativeName>
</protein>
<name>A0A0A2T787_9GAMM</name>
<evidence type="ECO:0000256" key="2">
    <source>
        <dbReference type="ARBA" id="ARBA00004117"/>
    </source>
</evidence>
<dbReference type="EMBL" id="JNCF01000020">
    <property type="protein sequence ID" value="KGP63293.1"/>
    <property type="molecule type" value="Genomic_DNA"/>
</dbReference>
<dbReference type="PANTHER" id="PTHR30381:SF0">
    <property type="entry name" value="FLAGELLAR P-RING PROTEIN"/>
    <property type="match status" value="1"/>
</dbReference>
<evidence type="ECO:0000313" key="8">
    <source>
        <dbReference type="Proteomes" id="UP000054422"/>
    </source>
</evidence>
<dbReference type="PRINTS" id="PR01010">
    <property type="entry name" value="FLGPRINGFLGI"/>
</dbReference>
<dbReference type="Pfam" id="PF02119">
    <property type="entry name" value="FlgI"/>
    <property type="match status" value="1"/>
</dbReference>
<dbReference type="GO" id="GO:0071973">
    <property type="term" value="P:bacterial-type flagellum-dependent cell motility"/>
    <property type="evidence" value="ECO:0007669"/>
    <property type="project" value="InterPro"/>
</dbReference>
<organism evidence="7 8">
    <name type="scientific">Legionella norrlandica</name>
    <dbReference type="NCBI Taxonomy" id="1498499"/>
    <lineage>
        <taxon>Bacteria</taxon>
        <taxon>Pseudomonadati</taxon>
        <taxon>Pseudomonadota</taxon>
        <taxon>Gammaproteobacteria</taxon>
        <taxon>Legionellales</taxon>
        <taxon>Legionellaceae</taxon>
        <taxon>Legionella</taxon>
    </lineage>
</organism>
<keyword evidence="7" id="KW-0969">Cilium</keyword>
<accession>A0A0A2T787</accession>
<evidence type="ECO:0000256" key="3">
    <source>
        <dbReference type="ARBA" id="ARBA00008994"/>
    </source>
</evidence>
<evidence type="ECO:0000256" key="1">
    <source>
        <dbReference type="ARBA" id="ARBA00002591"/>
    </source>
</evidence>
<gene>
    <name evidence="6" type="primary">flgI</name>
    <name evidence="7" type="ORF">EP47_09175</name>
</gene>
<keyword evidence="8" id="KW-1185">Reference proteome</keyword>
<evidence type="ECO:0000256" key="5">
    <source>
        <dbReference type="ARBA" id="ARBA00023143"/>
    </source>
</evidence>
<keyword evidence="7" id="KW-0966">Cell projection</keyword>
<evidence type="ECO:0000313" key="7">
    <source>
        <dbReference type="EMBL" id="KGP63293.1"/>
    </source>
</evidence>
<keyword evidence="4" id="KW-0732">Signal</keyword>
<dbReference type="Proteomes" id="UP000054422">
    <property type="component" value="Unassembled WGS sequence"/>
</dbReference>
<dbReference type="NCBIfam" id="NF003676">
    <property type="entry name" value="PRK05303.1"/>
    <property type="match status" value="1"/>
</dbReference>
<evidence type="ECO:0000256" key="6">
    <source>
        <dbReference type="HAMAP-Rule" id="MF_00416"/>
    </source>
</evidence>
<dbReference type="HAMAP" id="MF_00416">
    <property type="entry name" value="FlgI"/>
    <property type="match status" value="1"/>
</dbReference>